<dbReference type="InterPro" id="IPR002509">
    <property type="entry name" value="NODB_dom"/>
</dbReference>
<dbReference type="GO" id="GO:0016810">
    <property type="term" value="F:hydrolase activity, acting on carbon-nitrogen (but not peptide) bonds"/>
    <property type="evidence" value="ECO:0007669"/>
    <property type="project" value="InterPro"/>
</dbReference>
<evidence type="ECO:0000313" key="9">
    <source>
        <dbReference type="Proteomes" id="UP000059074"/>
    </source>
</evidence>
<dbReference type="PATRIC" id="fig|121290.4.peg.966"/>
<dbReference type="STRING" id="121290.APY04_3114"/>
<dbReference type="InterPro" id="IPR011330">
    <property type="entry name" value="Glyco_hydro/deAcase_b/a-brl"/>
</dbReference>
<gene>
    <name evidence="8" type="ORF">APY04_3114</name>
</gene>
<evidence type="ECO:0000259" key="7">
    <source>
        <dbReference type="PROSITE" id="PS51677"/>
    </source>
</evidence>
<dbReference type="PROSITE" id="PS51677">
    <property type="entry name" value="NODB"/>
    <property type="match status" value="1"/>
</dbReference>
<keyword evidence="9" id="KW-1185">Reference proteome</keyword>
<comment type="caution">
    <text evidence="8">The sequence shown here is derived from an EMBL/GenBank/DDBJ whole genome shotgun (WGS) entry which is preliminary data.</text>
</comment>
<keyword evidence="5" id="KW-0378">Hydrolase</keyword>
<evidence type="ECO:0000256" key="1">
    <source>
        <dbReference type="ARBA" id="ARBA00003236"/>
    </source>
</evidence>
<dbReference type="InterPro" id="IPR050248">
    <property type="entry name" value="Polysacc_deacetylase_ArnD"/>
</dbReference>
<comment type="similarity">
    <text evidence="2">Belongs to the polysaccharide deacetylase family.</text>
</comment>
<sequence length="328" mass="35887">MAGFERVAGMRLFKAFTVGLLWLALGQASPLLAHGALQVEACASGGDGIGLSRIVEVDAAGGPSFGRTVSGHHDFLNKGEIVLTFDDGPLKSHTRTVLKALAEHCTKATFFMVGRMVVADPAMVREVAAAGHTIGAHTWSHARLPSLSKEKMLEEIEFSFSALSQALEGDVAPFFRFPYLSFNKTGTDYLKQRNIANFTIDIDSRDFRTKDAATVERTVLAQLAERGKGIILFHDIQPSTAKALSSLLTKLKQRGYKVVHVVPQDDVETVAEYDERARKMIERKLATANKQPLAKRAVTWPNADTQAAVETDENGREILPWARKATDP</sequence>
<protein>
    <recommendedName>
        <fullName evidence="3">Chitooligosaccharide deacetylase</fullName>
    </recommendedName>
    <alternativeName>
        <fullName evidence="6">Nodulation protein B</fullName>
    </alternativeName>
</protein>
<accession>A0A120CTL3</accession>
<feature type="domain" description="NodB homology" evidence="7">
    <location>
        <begin position="79"/>
        <end position="259"/>
    </location>
</feature>
<dbReference type="PANTHER" id="PTHR10587">
    <property type="entry name" value="GLYCOSYL TRANSFERASE-RELATED"/>
    <property type="match status" value="1"/>
</dbReference>
<evidence type="ECO:0000313" key="8">
    <source>
        <dbReference type="EMBL" id="KWT64874.1"/>
    </source>
</evidence>
<dbReference type="GO" id="GO:0016020">
    <property type="term" value="C:membrane"/>
    <property type="evidence" value="ECO:0007669"/>
    <property type="project" value="TreeGrafter"/>
</dbReference>
<dbReference type="GO" id="GO:0005975">
    <property type="term" value="P:carbohydrate metabolic process"/>
    <property type="evidence" value="ECO:0007669"/>
    <property type="project" value="InterPro"/>
</dbReference>
<dbReference type="CDD" id="cd10917">
    <property type="entry name" value="CE4_NodB_like_6s_7s"/>
    <property type="match status" value="1"/>
</dbReference>
<evidence type="ECO:0000256" key="4">
    <source>
        <dbReference type="ARBA" id="ARBA00022723"/>
    </source>
</evidence>
<dbReference type="Proteomes" id="UP000059074">
    <property type="component" value="Unassembled WGS sequence"/>
</dbReference>
<dbReference type="EMBL" id="LMTR01000084">
    <property type="protein sequence ID" value="KWT64874.1"/>
    <property type="molecule type" value="Genomic_DNA"/>
</dbReference>
<comment type="function">
    <text evidence="1">Is involved in generating a small heat-stable compound (Nod), an acylated oligomer of N-acetylglucosamine, that stimulates mitosis in various plant protoplasts.</text>
</comment>
<dbReference type="Gene3D" id="3.20.20.370">
    <property type="entry name" value="Glycoside hydrolase/deacetylase"/>
    <property type="match status" value="1"/>
</dbReference>
<dbReference type="Pfam" id="PF01522">
    <property type="entry name" value="Polysacc_deac_1"/>
    <property type="match status" value="1"/>
</dbReference>
<evidence type="ECO:0000256" key="6">
    <source>
        <dbReference type="ARBA" id="ARBA00032976"/>
    </source>
</evidence>
<evidence type="ECO:0000256" key="3">
    <source>
        <dbReference type="ARBA" id="ARBA00020071"/>
    </source>
</evidence>
<dbReference type="RefSeq" id="WP_083509842.1">
    <property type="nucleotide sequence ID" value="NZ_LMTR01000084.1"/>
</dbReference>
<dbReference type="SUPFAM" id="SSF88713">
    <property type="entry name" value="Glycoside hydrolase/deacetylase"/>
    <property type="match status" value="1"/>
</dbReference>
<proteinExistence type="inferred from homology"/>
<organism evidence="8 9">
    <name type="scientific">Hyphomicrobium sulfonivorans</name>
    <dbReference type="NCBI Taxonomy" id="121290"/>
    <lineage>
        <taxon>Bacteria</taxon>
        <taxon>Pseudomonadati</taxon>
        <taxon>Pseudomonadota</taxon>
        <taxon>Alphaproteobacteria</taxon>
        <taxon>Hyphomicrobiales</taxon>
        <taxon>Hyphomicrobiaceae</taxon>
        <taxon>Hyphomicrobium</taxon>
    </lineage>
</organism>
<dbReference type="PANTHER" id="PTHR10587:SF133">
    <property type="entry name" value="CHITIN DEACETYLASE 1-RELATED"/>
    <property type="match status" value="1"/>
</dbReference>
<name>A0A120CTL3_HYPSL</name>
<evidence type="ECO:0000256" key="2">
    <source>
        <dbReference type="ARBA" id="ARBA00010973"/>
    </source>
</evidence>
<evidence type="ECO:0000256" key="5">
    <source>
        <dbReference type="ARBA" id="ARBA00022801"/>
    </source>
</evidence>
<dbReference type="AlphaFoldDB" id="A0A120CTL3"/>
<keyword evidence="4" id="KW-0479">Metal-binding</keyword>
<dbReference type="OrthoDB" id="276604at2"/>
<reference evidence="8 9" key="1">
    <citation type="submission" date="2015-10" db="EMBL/GenBank/DDBJ databases">
        <title>Transcriptomic analysis of a linuron degrading triple-species bacterial consortium.</title>
        <authorList>
            <person name="Albers P."/>
        </authorList>
    </citation>
    <scope>NUCLEOTIDE SEQUENCE [LARGE SCALE GENOMIC DNA]</scope>
    <source>
        <strain evidence="8 9">WDL6</strain>
    </source>
</reference>
<dbReference type="GO" id="GO:0046872">
    <property type="term" value="F:metal ion binding"/>
    <property type="evidence" value="ECO:0007669"/>
    <property type="project" value="UniProtKB-KW"/>
</dbReference>